<dbReference type="RefSeq" id="WP_073404006.1">
    <property type="nucleotide sequence ID" value="NZ_FQTV01000022.1"/>
</dbReference>
<dbReference type="EMBL" id="FQTV01000022">
    <property type="protein sequence ID" value="SHG07502.1"/>
    <property type="molecule type" value="Genomic_DNA"/>
</dbReference>
<dbReference type="STRING" id="1297750.SAMN05444405_12237"/>
<dbReference type="Proteomes" id="UP000184509">
    <property type="component" value="Unassembled WGS sequence"/>
</dbReference>
<keyword evidence="4" id="KW-1185">Reference proteome</keyword>
<dbReference type="AlphaFoldDB" id="A0A1M5GVP5"/>
<proteinExistence type="predicted"/>
<dbReference type="PANTHER" id="PTHR43540">
    <property type="entry name" value="PEROXYUREIDOACRYLATE/UREIDOACRYLATE AMIDOHYDROLASE-RELATED"/>
    <property type="match status" value="1"/>
</dbReference>
<evidence type="ECO:0000313" key="3">
    <source>
        <dbReference type="EMBL" id="SHG07502.1"/>
    </source>
</evidence>
<gene>
    <name evidence="3" type="ORF">SAMN05444405_12237</name>
</gene>
<protein>
    <submittedName>
        <fullName evidence="3">Nicotinamidase-related amidase</fullName>
    </submittedName>
</protein>
<evidence type="ECO:0000313" key="4">
    <source>
        <dbReference type="Proteomes" id="UP000184509"/>
    </source>
</evidence>
<evidence type="ECO:0000256" key="1">
    <source>
        <dbReference type="ARBA" id="ARBA00022801"/>
    </source>
</evidence>
<name>A0A1M5GVP5_9BACE</name>
<dbReference type="InterPro" id="IPR050272">
    <property type="entry name" value="Isochorismatase-like_hydrls"/>
</dbReference>
<dbReference type="Gene3D" id="3.40.50.850">
    <property type="entry name" value="Isochorismatase-like"/>
    <property type="match status" value="1"/>
</dbReference>
<dbReference type="Pfam" id="PF00857">
    <property type="entry name" value="Isochorismatase"/>
    <property type="match status" value="1"/>
</dbReference>
<keyword evidence="1" id="KW-0378">Hydrolase</keyword>
<dbReference type="GO" id="GO:0016787">
    <property type="term" value="F:hydrolase activity"/>
    <property type="evidence" value="ECO:0007669"/>
    <property type="project" value="UniProtKB-KW"/>
</dbReference>
<dbReference type="SUPFAM" id="SSF52499">
    <property type="entry name" value="Isochorismatase-like hydrolases"/>
    <property type="match status" value="1"/>
</dbReference>
<sequence length="178" mass="20529">METTEALIIVDMQKVAFTVPRYNAENVIQRIAALAEKFRRHNKKVIFIQHNGVVDNYCFPNTKEWEIVDELPVHPEDIVVEKLANDSFYKTNLQELLTKHGIEKLYFTGCASDYCVDTTIKSALSKDYDITVVSDCHTTADRPHCSAKTLIDFHNWLWADMTQTKYKIKVIPASEILF</sequence>
<evidence type="ECO:0000259" key="2">
    <source>
        <dbReference type="Pfam" id="PF00857"/>
    </source>
</evidence>
<feature type="domain" description="Isochorismatase-like" evidence="2">
    <location>
        <begin position="6"/>
        <end position="143"/>
    </location>
</feature>
<dbReference type="OrthoDB" id="9785724at2"/>
<reference evidence="3 4" key="1">
    <citation type="submission" date="2016-11" db="EMBL/GenBank/DDBJ databases">
        <authorList>
            <person name="Jaros S."/>
            <person name="Januszkiewicz K."/>
            <person name="Wedrychowicz H."/>
        </authorList>
    </citation>
    <scope>NUCLEOTIDE SEQUENCE [LARGE SCALE GENOMIC DNA]</scope>
    <source>
        <strain evidence="3 4">DSM 26991</strain>
    </source>
</reference>
<organism evidence="3 4">
    <name type="scientific">Bacteroides luti</name>
    <dbReference type="NCBI Taxonomy" id="1297750"/>
    <lineage>
        <taxon>Bacteria</taxon>
        <taxon>Pseudomonadati</taxon>
        <taxon>Bacteroidota</taxon>
        <taxon>Bacteroidia</taxon>
        <taxon>Bacteroidales</taxon>
        <taxon>Bacteroidaceae</taxon>
        <taxon>Bacteroides</taxon>
    </lineage>
</organism>
<dbReference type="PANTHER" id="PTHR43540:SF14">
    <property type="entry name" value="ISOCHORISMATASE"/>
    <property type="match status" value="1"/>
</dbReference>
<dbReference type="InterPro" id="IPR036380">
    <property type="entry name" value="Isochorismatase-like_sf"/>
</dbReference>
<accession>A0A1M5GVP5</accession>
<dbReference type="InterPro" id="IPR000868">
    <property type="entry name" value="Isochorismatase-like_dom"/>
</dbReference>
<dbReference type="CDD" id="cd01014">
    <property type="entry name" value="nicotinamidase_related"/>
    <property type="match status" value="1"/>
</dbReference>